<dbReference type="InterPro" id="IPR025442">
    <property type="entry name" value="DUF4185"/>
</dbReference>
<sequence length="371" mass="40796">MIASSKSLATLILAGSTFAAPAPSPADNTQPAGDNPIGQFSVEFLGNQVADNSCSHRDLGFAGHIQDKWYAVYGDTLWCAPGVSDQDADTDGQFDGMVRDSVSALTDNPLVVHDLFLNNDSPVPHQKQFVPFEEKWGEDNMVGFGGTSLVETDYANATGAVYYLVNHAEDYRGAGVAKVQVTNGVPIVTERLGDNGYWWDAKENPKYGDVAAYRDIHSEYIYILGNAPGKIASWPDNAYIYQTRVKATNAFDLSKYEYWWGREDGWKSDLLTTFTTETAVLWGAGQGQIVYSQYFKTYFYVHLEGATVLLRSAPSPEGPWSTAKEIYTATPINEGLVYAGVAYPYLDESGKTLTMAFTNNNHIQVIRVTFA</sequence>
<organism evidence="3 4">
    <name type="scientific">Clonostachys byssicola</name>
    <dbReference type="NCBI Taxonomy" id="160290"/>
    <lineage>
        <taxon>Eukaryota</taxon>
        <taxon>Fungi</taxon>
        <taxon>Dikarya</taxon>
        <taxon>Ascomycota</taxon>
        <taxon>Pezizomycotina</taxon>
        <taxon>Sordariomycetes</taxon>
        <taxon>Hypocreomycetidae</taxon>
        <taxon>Hypocreales</taxon>
        <taxon>Bionectriaceae</taxon>
        <taxon>Clonostachys</taxon>
    </lineage>
</organism>
<proteinExistence type="predicted"/>
<feature type="chain" id="PRO_5040109468" description="DUF4185 domain-containing protein" evidence="1">
    <location>
        <begin position="20"/>
        <end position="371"/>
    </location>
</feature>
<dbReference type="Pfam" id="PF13810">
    <property type="entry name" value="DUF4185"/>
    <property type="match status" value="1"/>
</dbReference>
<dbReference type="AlphaFoldDB" id="A0A9N9U9D0"/>
<feature type="signal peptide" evidence="1">
    <location>
        <begin position="1"/>
        <end position="19"/>
    </location>
</feature>
<keyword evidence="1" id="KW-0732">Signal</keyword>
<dbReference type="EMBL" id="CABFNO020001361">
    <property type="protein sequence ID" value="CAG9983273.1"/>
    <property type="molecule type" value="Genomic_DNA"/>
</dbReference>
<feature type="domain" description="DUF4185" evidence="2">
    <location>
        <begin position="206"/>
        <end position="365"/>
    </location>
</feature>
<keyword evidence="4" id="KW-1185">Reference proteome</keyword>
<evidence type="ECO:0000313" key="3">
    <source>
        <dbReference type="EMBL" id="CAG9983273.1"/>
    </source>
</evidence>
<dbReference type="Proteomes" id="UP000754883">
    <property type="component" value="Unassembled WGS sequence"/>
</dbReference>
<protein>
    <recommendedName>
        <fullName evidence="2">DUF4185 domain-containing protein</fullName>
    </recommendedName>
</protein>
<comment type="caution">
    <text evidence="3">The sequence shown here is derived from an EMBL/GenBank/DDBJ whole genome shotgun (WGS) entry which is preliminary data.</text>
</comment>
<accession>A0A9N9U9D0</accession>
<reference evidence="3 4" key="2">
    <citation type="submission" date="2021-10" db="EMBL/GenBank/DDBJ databases">
        <authorList>
            <person name="Piombo E."/>
        </authorList>
    </citation>
    <scope>NUCLEOTIDE SEQUENCE [LARGE SCALE GENOMIC DNA]</scope>
</reference>
<evidence type="ECO:0000313" key="4">
    <source>
        <dbReference type="Proteomes" id="UP000754883"/>
    </source>
</evidence>
<dbReference type="OrthoDB" id="2583188at2759"/>
<evidence type="ECO:0000259" key="2">
    <source>
        <dbReference type="Pfam" id="PF13810"/>
    </source>
</evidence>
<name>A0A9N9U9D0_9HYPO</name>
<evidence type="ECO:0000256" key="1">
    <source>
        <dbReference type="SAM" id="SignalP"/>
    </source>
</evidence>
<gene>
    <name evidence="3" type="ORF">CBYS24578_00010280</name>
</gene>
<reference evidence="4" key="1">
    <citation type="submission" date="2019-06" db="EMBL/GenBank/DDBJ databases">
        <authorList>
            <person name="Broberg M."/>
        </authorList>
    </citation>
    <scope>NUCLEOTIDE SEQUENCE [LARGE SCALE GENOMIC DNA]</scope>
</reference>